<sequence length="155" mass="14752">MLGGNSSNGLTGVVVDNADGTLTYSYDGDSSKINLHGNGGLGSVGAFTGGSPDMFSTSSTGDSGFPIHPYPGLSGYGYSGGYNGPGFGNSGGNSGGTYYPIYGGGYYGAGYNGNGWGISGSGGNGGGGVGYSGGNWGVSGSGGNGGYGGGISYSF</sequence>
<protein>
    <submittedName>
        <fullName evidence="1">Uncharacterized protein</fullName>
    </submittedName>
</protein>
<name>A0ABW6BE46_9SPHI</name>
<dbReference type="EMBL" id="JBHUPB010000007">
    <property type="protein sequence ID" value="MFD2967731.1"/>
    <property type="molecule type" value="Genomic_DNA"/>
</dbReference>
<evidence type="ECO:0000313" key="2">
    <source>
        <dbReference type="Proteomes" id="UP001597525"/>
    </source>
</evidence>
<accession>A0ABW6BE46</accession>
<dbReference type="Proteomes" id="UP001597525">
    <property type="component" value="Unassembled WGS sequence"/>
</dbReference>
<evidence type="ECO:0000313" key="1">
    <source>
        <dbReference type="EMBL" id="MFD2967731.1"/>
    </source>
</evidence>
<comment type="caution">
    <text evidence="1">The sequence shown here is derived from an EMBL/GenBank/DDBJ whole genome shotgun (WGS) entry which is preliminary data.</text>
</comment>
<organism evidence="1 2">
    <name type="scientific">Sphingobacterium bambusae</name>
    <dbReference type="NCBI Taxonomy" id="662858"/>
    <lineage>
        <taxon>Bacteria</taxon>
        <taxon>Pseudomonadati</taxon>
        <taxon>Bacteroidota</taxon>
        <taxon>Sphingobacteriia</taxon>
        <taxon>Sphingobacteriales</taxon>
        <taxon>Sphingobacteriaceae</taxon>
        <taxon>Sphingobacterium</taxon>
    </lineage>
</organism>
<gene>
    <name evidence="1" type="ORF">ACFS7Y_10050</name>
</gene>
<proteinExistence type="predicted"/>
<keyword evidence="2" id="KW-1185">Reference proteome</keyword>
<reference evidence="2" key="1">
    <citation type="journal article" date="2019" name="Int. J. Syst. Evol. Microbiol.">
        <title>The Global Catalogue of Microorganisms (GCM) 10K type strain sequencing project: providing services to taxonomists for standard genome sequencing and annotation.</title>
        <authorList>
            <consortium name="The Broad Institute Genomics Platform"/>
            <consortium name="The Broad Institute Genome Sequencing Center for Infectious Disease"/>
            <person name="Wu L."/>
            <person name="Ma J."/>
        </authorList>
    </citation>
    <scope>NUCLEOTIDE SEQUENCE [LARGE SCALE GENOMIC DNA]</scope>
    <source>
        <strain evidence="2">KCTC 22814</strain>
    </source>
</reference>
<dbReference type="RefSeq" id="WP_380935988.1">
    <property type="nucleotide sequence ID" value="NZ_JBHUPB010000007.1"/>
</dbReference>